<dbReference type="EMBL" id="JAFMYV010000002">
    <property type="protein sequence ID" value="MBO0935926.1"/>
    <property type="molecule type" value="Genomic_DNA"/>
</dbReference>
<dbReference type="Proteomes" id="UP000664034">
    <property type="component" value="Unassembled WGS sequence"/>
</dbReference>
<evidence type="ECO:0000313" key="1">
    <source>
        <dbReference type="EMBL" id="MBO0935926.1"/>
    </source>
</evidence>
<gene>
    <name evidence="1" type="ORF">J2I47_05140</name>
</gene>
<keyword evidence="2" id="KW-1185">Reference proteome</keyword>
<sequence>MVYRRDLANELVTCIDTADMTNLDTVDFNGLFAQVRQPQRDAAFYTDKYNALLQSATQRGETNQAYLAQLTALAGQLS</sequence>
<dbReference type="RefSeq" id="WP_207363482.1">
    <property type="nucleotide sequence ID" value="NZ_JAFMYV010000002.1"/>
</dbReference>
<dbReference type="AlphaFoldDB" id="A0A939GCQ0"/>
<organism evidence="1 2">
    <name type="scientific">Fibrella rubiginis</name>
    <dbReference type="NCBI Taxonomy" id="2817060"/>
    <lineage>
        <taxon>Bacteria</taxon>
        <taxon>Pseudomonadati</taxon>
        <taxon>Bacteroidota</taxon>
        <taxon>Cytophagia</taxon>
        <taxon>Cytophagales</taxon>
        <taxon>Spirosomataceae</taxon>
        <taxon>Fibrella</taxon>
    </lineage>
</organism>
<comment type="caution">
    <text evidence="1">The sequence shown here is derived from an EMBL/GenBank/DDBJ whole genome shotgun (WGS) entry which is preliminary data.</text>
</comment>
<reference evidence="1" key="1">
    <citation type="submission" date="2021-03" db="EMBL/GenBank/DDBJ databases">
        <title>Fibrella sp. HMF5335 genome sequencing and assembly.</title>
        <authorList>
            <person name="Kang H."/>
            <person name="Kim H."/>
            <person name="Bae S."/>
            <person name="Joh K."/>
        </authorList>
    </citation>
    <scope>NUCLEOTIDE SEQUENCE</scope>
    <source>
        <strain evidence="1">HMF5335</strain>
    </source>
</reference>
<accession>A0A939GCQ0</accession>
<name>A0A939GCQ0_9BACT</name>
<proteinExistence type="predicted"/>
<protein>
    <submittedName>
        <fullName evidence="1">Uncharacterized protein</fullName>
    </submittedName>
</protein>
<evidence type="ECO:0000313" key="2">
    <source>
        <dbReference type="Proteomes" id="UP000664034"/>
    </source>
</evidence>